<keyword evidence="2" id="KW-0812">Transmembrane</keyword>
<keyword evidence="4" id="KW-1185">Reference proteome</keyword>
<name>A0ABZ1BCV8_9ACTN</name>
<gene>
    <name evidence="3" type="ORF">U6N30_04985</name>
</gene>
<dbReference type="RefSeq" id="WP_324278652.1">
    <property type="nucleotide sequence ID" value="NZ_CP141261.1"/>
</dbReference>
<feature type="transmembrane region" description="Helical" evidence="2">
    <location>
        <begin position="28"/>
        <end position="48"/>
    </location>
</feature>
<feature type="region of interest" description="Disordered" evidence="1">
    <location>
        <begin position="53"/>
        <end position="95"/>
    </location>
</feature>
<dbReference type="Proteomes" id="UP001324287">
    <property type="component" value="Chromosome"/>
</dbReference>
<accession>A0ABZ1BCV8</accession>
<reference evidence="3 4" key="1">
    <citation type="submission" date="2023-12" db="EMBL/GenBank/DDBJ databases">
        <title>Blastococcus brunescens sp. nov., an actonobacterium isolated from sandstone collected in sahara desert.</title>
        <authorList>
            <person name="Gtari M."/>
            <person name="Ghodhbane F."/>
        </authorList>
    </citation>
    <scope>NUCLEOTIDE SEQUENCE [LARGE SCALE GENOMIC DNA]</scope>
    <source>
        <strain evidence="3 4">BMG 8361</strain>
    </source>
</reference>
<dbReference type="EMBL" id="CP141261">
    <property type="protein sequence ID" value="WRL67345.1"/>
    <property type="molecule type" value="Genomic_DNA"/>
</dbReference>
<evidence type="ECO:0000313" key="4">
    <source>
        <dbReference type="Proteomes" id="UP001324287"/>
    </source>
</evidence>
<keyword evidence="2" id="KW-1133">Transmembrane helix</keyword>
<evidence type="ECO:0000313" key="3">
    <source>
        <dbReference type="EMBL" id="WRL67345.1"/>
    </source>
</evidence>
<sequence length="95" mass="10253">MENERLGTETEHTGVRIAHEEASPVRQVLRRVLIAAIVLVVVVLVVYIDRDGYEDSKGGEISCSTPPTTPRSPSRRPATATSPRSPPRPGSSTSC</sequence>
<protein>
    <submittedName>
        <fullName evidence="3">Uncharacterized protein</fullName>
    </submittedName>
</protein>
<evidence type="ECO:0000256" key="1">
    <source>
        <dbReference type="SAM" id="MobiDB-lite"/>
    </source>
</evidence>
<keyword evidence="2" id="KW-0472">Membrane</keyword>
<feature type="compositionally biased region" description="Low complexity" evidence="1">
    <location>
        <begin position="62"/>
        <end position="83"/>
    </location>
</feature>
<organism evidence="3 4">
    <name type="scientific">Blastococcus brunescens</name>
    <dbReference type="NCBI Taxonomy" id="1564165"/>
    <lineage>
        <taxon>Bacteria</taxon>
        <taxon>Bacillati</taxon>
        <taxon>Actinomycetota</taxon>
        <taxon>Actinomycetes</taxon>
        <taxon>Geodermatophilales</taxon>
        <taxon>Geodermatophilaceae</taxon>
        <taxon>Blastococcus</taxon>
    </lineage>
</organism>
<proteinExistence type="predicted"/>
<evidence type="ECO:0000256" key="2">
    <source>
        <dbReference type="SAM" id="Phobius"/>
    </source>
</evidence>